<dbReference type="AlphaFoldDB" id="A0A4C1UQW1"/>
<sequence>MTIFLTPDSDRGPAFDSEPVLGLRHYGDGRAGALADVWPRPSRNHRRPHRPAIYPTATLMDTPPRLGGVVWTSGPLSPGARELSQEVLPAAVHLRRVATTRVREPCAAAAPARVFIFYSLNRIQL</sequence>
<reference evidence="1 2" key="1">
    <citation type="journal article" date="2019" name="Commun. Biol.">
        <title>The bagworm genome reveals a unique fibroin gene that provides high tensile strength.</title>
        <authorList>
            <person name="Kono N."/>
            <person name="Nakamura H."/>
            <person name="Ohtoshi R."/>
            <person name="Tomita M."/>
            <person name="Numata K."/>
            <person name="Arakawa K."/>
        </authorList>
    </citation>
    <scope>NUCLEOTIDE SEQUENCE [LARGE SCALE GENOMIC DNA]</scope>
</reference>
<comment type="caution">
    <text evidence="1">The sequence shown here is derived from an EMBL/GenBank/DDBJ whole genome shotgun (WGS) entry which is preliminary data.</text>
</comment>
<organism evidence="1 2">
    <name type="scientific">Eumeta variegata</name>
    <name type="common">Bagworm moth</name>
    <name type="synonym">Eumeta japonica</name>
    <dbReference type="NCBI Taxonomy" id="151549"/>
    <lineage>
        <taxon>Eukaryota</taxon>
        <taxon>Metazoa</taxon>
        <taxon>Ecdysozoa</taxon>
        <taxon>Arthropoda</taxon>
        <taxon>Hexapoda</taxon>
        <taxon>Insecta</taxon>
        <taxon>Pterygota</taxon>
        <taxon>Neoptera</taxon>
        <taxon>Endopterygota</taxon>
        <taxon>Lepidoptera</taxon>
        <taxon>Glossata</taxon>
        <taxon>Ditrysia</taxon>
        <taxon>Tineoidea</taxon>
        <taxon>Psychidae</taxon>
        <taxon>Oiketicinae</taxon>
        <taxon>Eumeta</taxon>
    </lineage>
</organism>
<accession>A0A4C1UQW1</accession>
<dbReference type="EMBL" id="BGZK01000212">
    <property type="protein sequence ID" value="GBP28863.1"/>
    <property type="molecule type" value="Genomic_DNA"/>
</dbReference>
<proteinExistence type="predicted"/>
<evidence type="ECO:0000313" key="1">
    <source>
        <dbReference type="EMBL" id="GBP28863.1"/>
    </source>
</evidence>
<dbReference type="Proteomes" id="UP000299102">
    <property type="component" value="Unassembled WGS sequence"/>
</dbReference>
<evidence type="ECO:0000313" key="2">
    <source>
        <dbReference type="Proteomes" id="UP000299102"/>
    </source>
</evidence>
<gene>
    <name evidence="1" type="ORF">EVAR_24539_1</name>
</gene>
<keyword evidence="2" id="KW-1185">Reference proteome</keyword>
<protein>
    <submittedName>
        <fullName evidence="1">Uncharacterized protein</fullName>
    </submittedName>
</protein>
<name>A0A4C1UQW1_EUMVA</name>